<evidence type="ECO:0000256" key="1">
    <source>
        <dbReference type="ARBA" id="ARBA00010641"/>
    </source>
</evidence>
<dbReference type="InterPro" id="IPR036388">
    <property type="entry name" value="WH-like_DNA-bd_sf"/>
</dbReference>
<sequence>MSLADEYAGLFEEARGRLLAIAYRMLGTVADAEDAVQDTFVRWSGAAHGEVREPVAWLTRVLTNVCLNRLTSARARREEYVGPWLPEPVVTEQPLTTVAERESVSMAMLHILERLTPPERAVFVLREAFGHAHAEIADKLGITEASSQQLYRRARGHVADGRARFTTSVDECRRITERFLFAARGGDQEALRSMFADDVVAWADGGGKVSAARNPVSGAERVTRYLSWMSRDIPGLEVDVLEINGMPGLVASVDGANMLAVSLHIVDGAIADVYLVANPDKLTRLAAPRSGV</sequence>
<dbReference type="InterPro" id="IPR013249">
    <property type="entry name" value="RNA_pol_sigma70_r4_t2"/>
</dbReference>
<dbReference type="InterPro" id="IPR013324">
    <property type="entry name" value="RNA_pol_sigma_r3/r4-like"/>
</dbReference>
<gene>
    <name evidence="8" type="ORF">FHS23_003545</name>
</gene>
<dbReference type="InterPro" id="IPR052704">
    <property type="entry name" value="ECF_Sigma-70_Domain"/>
</dbReference>
<dbReference type="RefSeq" id="WP_183656857.1">
    <property type="nucleotide sequence ID" value="NZ_JACHWU010000004.1"/>
</dbReference>
<dbReference type="Gene3D" id="3.10.450.50">
    <property type="match status" value="1"/>
</dbReference>
<dbReference type="AlphaFoldDB" id="A0A839S332"/>
<accession>A0A839S332</accession>
<dbReference type="SUPFAM" id="SSF54427">
    <property type="entry name" value="NTF2-like"/>
    <property type="match status" value="1"/>
</dbReference>
<dbReference type="SUPFAM" id="SSF88946">
    <property type="entry name" value="Sigma2 domain of RNA polymerase sigma factors"/>
    <property type="match status" value="1"/>
</dbReference>
<dbReference type="Gene3D" id="1.10.10.10">
    <property type="entry name" value="Winged helix-like DNA-binding domain superfamily/Winged helix DNA-binding domain"/>
    <property type="match status" value="1"/>
</dbReference>
<dbReference type="InterPro" id="IPR032710">
    <property type="entry name" value="NTF2-like_dom_sf"/>
</dbReference>
<evidence type="ECO:0000259" key="6">
    <source>
        <dbReference type="Pfam" id="PF04542"/>
    </source>
</evidence>
<feature type="domain" description="RNA polymerase sigma-70 region 2" evidence="6">
    <location>
        <begin position="10"/>
        <end position="74"/>
    </location>
</feature>
<comment type="similarity">
    <text evidence="1">Belongs to the sigma-70 factor family. ECF subfamily.</text>
</comment>
<comment type="subunit">
    <text evidence="2">Interacts transiently with the RNA polymerase catalytic core formed by RpoA, RpoB, RpoC and RpoZ (2 alpha, 1 beta, 1 beta' and 1 omega subunit) to form the RNA polymerase holoenzyme that can initiate transcription.</text>
</comment>
<keyword evidence="9" id="KW-1185">Reference proteome</keyword>
<dbReference type="Proteomes" id="UP000550714">
    <property type="component" value="Unassembled WGS sequence"/>
</dbReference>
<comment type="caution">
    <text evidence="8">The sequence shown here is derived from an EMBL/GenBank/DDBJ whole genome shotgun (WGS) entry which is preliminary data.</text>
</comment>
<evidence type="ECO:0000313" key="8">
    <source>
        <dbReference type="EMBL" id="MBB3052511.1"/>
    </source>
</evidence>
<dbReference type="GO" id="GO:0006352">
    <property type="term" value="P:DNA-templated transcription initiation"/>
    <property type="evidence" value="ECO:0007669"/>
    <property type="project" value="InterPro"/>
</dbReference>
<reference evidence="8 9" key="1">
    <citation type="submission" date="2020-08" db="EMBL/GenBank/DDBJ databases">
        <title>Genomic Encyclopedia of Type Strains, Phase III (KMG-III): the genomes of soil and plant-associated and newly described type strains.</title>
        <authorList>
            <person name="Whitman W."/>
        </authorList>
    </citation>
    <scope>NUCLEOTIDE SEQUENCE [LARGE SCALE GENOMIC DNA]</scope>
    <source>
        <strain evidence="8 9">CECT 8577</strain>
    </source>
</reference>
<dbReference type="Pfam" id="PF08281">
    <property type="entry name" value="Sigma70_r4_2"/>
    <property type="match status" value="1"/>
</dbReference>
<keyword evidence="3" id="KW-0805">Transcription regulation</keyword>
<evidence type="ECO:0000256" key="5">
    <source>
        <dbReference type="ARBA" id="ARBA00023163"/>
    </source>
</evidence>
<dbReference type="InterPro" id="IPR007627">
    <property type="entry name" value="RNA_pol_sigma70_r2"/>
</dbReference>
<dbReference type="PANTHER" id="PTHR30173">
    <property type="entry name" value="SIGMA 19 FACTOR"/>
    <property type="match status" value="1"/>
</dbReference>
<dbReference type="SUPFAM" id="SSF88659">
    <property type="entry name" value="Sigma3 and sigma4 domains of RNA polymerase sigma factors"/>
    <property type="match status" value="1"/>
</dbReference>
<dbReference type="GO" id="GO:0003677">
    <property type="term" value="F:DNA binding"/>
    <property type="evidence" value="ECO:0007669"/>
    <property type="project" value="InterPro"/>
</dbReference>
<evidence type="ECO:0000256" key="4">
    <source>
        <dbReference type="ARBA" id="ARBA00023082"/>
    </source>
</evidence>
<dbReference type="Gene3D" id="1.10.1740.10">
    <property type="match status" value="1"/>
</dbReference>
<dbReference type="InterPro" id="IPR014303">
    <property type="entry name" value="RNA_pol_sigma-70_ECF"/>
</dbReference>
<dbReference type="NCBIfam" id="NF007214">
    <property type="entry name" value="PRK09636.1"/>
    <property type="match status" value="1"/>
</dbReference>
<dbReference type="NCBIfam" id="TIGR02937">
    <property type="entry name" value="sigma70-ECF"/>
    <property type="match status" value="1"/>
</dbReference>
<dbReference type="NCBIfam" id="TIGR02957">
    <property type="entry name" value="SigX4"/>
    <property type="match status" value="1"/>
</dbReference>
<keyword evidence="4" id="KW-0731">Sigma factor</keyword>
<dbReference type="Pfam" id="PF04542">
    <property type="entry name" value="Sigma70_r2"/>
    <property type="match status" value="1"/>
</dbReference>
<keyword evidence="5" id="KW-0804">Transcription</keyword>
<feature type="domain" description="RNA polymerase sigma factor 70 region 4 type 2" evidence="7">
    <location>
        <begin position="106"/>
        <end position="157"/>
    </location>
</feature>
<dbReference type="EMBL" id="JACHWU010000004">
    <property type="protein sequence ID" value="MBB3052511.1"/>
    <property type="molecule type" value="Genomic_DNA"/>
</dbReference>
<evidence type="ECO:0000313" key="9">
    <source>
        <dbReference type="Proteomes" id="UP000550714"/>
    </source>
</evidence>
<dbReference type="InterPro" id="IPR013325">
    <property type="entry name" value="RNA_pol_sigma_r2"/>
</dbReference>
<evidence type="ECO:0000256" key="2">
    <source>
        <dbReference type="ARBA" id="ARBA00011344"/>
    </source>
</evidence>
<dbReference type="GO" id="GO:0016987">
    <property type="term" value="F:sigma factor activity"/>
    <property type="evidence" value="ECO:0007669"/>
    <property type="project" value="UniProtKB-KW"/>
</dbReference>
<evidence type="ECO:0000259" key="7">
    <source>
        <dbReference type="Pfam" id="PF08281"/>
    </source>
</evidence>
<organism evidence="8 9">
    <name type="scientific">Prauserella isguenensis</name>
    <dbReference type="NCBI Taxonomy" id="1470180"/>
    <lineage>
        <taxon>Bacteria</taxon>
        <taxon>Bacillati</taxon>
        <taxon>Actinomycetota</taxon>
        <taxon>Actinomycetes</taxon>
        <taxon>Pseudonocardiales</taxon>
        <taxon>Pseudonocardiaceae</taxon>
        <taxon>Prauserella</taxon>
    </lineage>
</organism>
<protein>
    <submittedName>
        <fullName evidence="8">RNA polymerase sigma-70 factor (ECF subfamily)</fullName>
    </submittedName>
</protein>
<dbReference type="InterPro" id="IPR014284">
    <property type="entry name" value="RNA_pol_sigma-70_dom"/>
</dbReference>
<name>A0A839S332_9PSEU</name>
<dbReference type="PANTHER" id="PTHR30173:SF36">
    <property type="entry name" value="ECF RNA POLYMERASE SIGMA FACTOR SIGJ"/>
    <property type="match status" value="1"/>
</dbReference>
<proteinExistence type="inferred from homology"/>
<evidence type="ECO:0000256" key="3">
    <source>
        <dbReference type="ARBA" id="ARBA00023015"/>
    </source>
</evidence>